<dbReference type="EMBL" id="NCKW01000018">
    <property type="protein sequence ID" value="POM81777.1"/>
    <property type="molecule type" value="Genomic_DNA"/>
</dbReference>
<protein>
    <submittedName>
        <fullName evidence="1">Uncharacterized protein</fullName>
    </submittedName>
</protein>
<reference evidence="1 2" key="1">
    <citation type="journal article" date="2017" name="Genome Biol. Evol.">
        <title>Phytophthora megakarya and P. palmivora, closely related causal agents of cacao black pod rot, underwent increases in genome sizes and gene numbers by different mechanisms.</title>
        <authorList>
            <person name="Ali S.S."/>
            <person name="Shao J."/>
            <person name="Lary D.J."/>
            <person name="Kronmiller B."/>
            <person name="Shen D."/>
            <person name="Strem M.D."/>
            <person name="Amoako-Attah I."/>
            <person name="Akrofi A.Y."/>
            <person name="Begoude B.A."/>
            <person name="Ten Hoopen G.M."/>
            <person name="Coulibaly K."/>
            <person name="Kebe B.I."/>
            <person name="Melnick R.L."/>
            <person name="Guiltinan M.J."/>
            <person name="Tyler B.M."/>
            <person name="Meinhardt L.W."/>
            <person name="Bailey B.A."/>
        </authorList>
    </citation>
    <scope>NUCLEOTIDE SEQUENCE [LARGE SCALE GENOMIC DNA]</scope>
    <source>
        <strain evidence="2">sbr112.9</strain>
    </source>
</reference>
<evidence type="ECO:0000313" key="1">
    <source>
        <dbReference type="EMBL" id="POM81777.1"/>
    </source>
</evidence>
<name>A0A2P4YVE4_9STRA</name>
<organism evidence="1 2">
    <name type="scientific">Phytophthora palmivora</name>
    <dbReference type="NCBI Taxonomy" id="4796"/>
    <lineage>
        <taxon>Eukaryota</taxon>
        <taxon>Sar</taxon>
        <taxon>Stramenopiles</taxon>
        <taxon>Oomycota</taxon>
        <taxon>Peronosporomycetes</taxon>
        <taxon>Peronosporales</taxon>
        <taxon>Peronosporaceae</taxon>
        <taxon>Phytophthora</taxon>
    </lineage>
</organism>
<gene>
    <name evidence="1" type="ORF">PHPALM_201</name>
</gene>
<proteinExistence type="predicted"/>
<dbReference type="Proteomes" id="UP000237271">
    <property type="component" value="Unassembled WGS sequence"/>
</dbReference>
<dbReference type="OrthoDB" id="126293at2759"/>
<sequence length="59" mass="6862">MPVSACIEERTRNLICMYELNKDPNWALEPEQEDYAAIDEAMKTLKLRTTFPDAKLRMG</sequence>
<dbReference type="AlphaFoldDB" id="A0A2P4YVE4"/>
<accession>A0A2P4YVE4</accession>
<keyword evidence="2" id="KW-1185">Reference proteome</keyword>
<comment type="caution">
    <text evidence="1">The sequence shown here is derived from an EMBL/GenBank/DDBJ whole genome shotgun (WGS) entry which is preliminary data.</text>
</comment>
<evidence type="ECO:0000313" key="2">
    <source>
        <dbReference type="Proteomes" id="UP000237271"/>
    </source>
</evidence>